<dbReference type="PROSITE" id="PS52016">
    <property type="entry name" value="TONB_DEPENDENT_REC_3"/>
    <property type="match status" value="1"/>
</dbReference>
<evidence type="ECO:0000256" key="1">
    <source>
        <dbReference type="ARBA" id="ARBA00022729"/>
    </source>
</evidence>
<keyword evidence="3" id="KW-1133">Transmembrane helix</keyword>
<evidence type="ECO:0000256" key="3">
    <source>
        <dbReference type="SAM" id="Phobius"/>
    </source>
</evidence>
<keyword evidence="2" id="KW-1134">Transmembrane beta strand</keyword>
<evidence type="ECO:0000259" key="4">
    <source>
        <dbReference type="Pfam" id="PF07715"/>
    </source>
</evidence>
<dbReference type="Pfam" id="PF13715">
    <property type="entry name" value="CarbopepD_reg_2"/>
    <property type="match status" value="1"/>
</dbReference>
<dbReference type="GO" id="GO:0009279">
    <property type="term" value="C:cell outer membrane"/>
    <property type="evidence" value="ECO:0007669"/>
    <property type="project" value="UniProtKB-SubCell"/>
</dbReference>
<proteinExistence type="inferred from homology"/>
<dbReference type="InterPro" id="IPR023996">
    <property type="entry name" value="TonB-dep_OMP_SusC/RagA"/>
</dbReference>
<dbReference type="Gene3D" id="2.60.40.1120">
    <property type="entry name" value="Carboxypeptidase-like, regulatory domain"/>
    <property type="match status" value="1"/>
</dbReference>
<dbReference type="SUPFAM" id="SSF56935">
    <property type="entry name" value="Porins"/>
    <property type="match status" value="1"/>
</dbReference>
<dbReference type="GO" id="GO:0044718">
    <property type="term" value="P:siderophore transmembrane transport"/>
    <property type="evidence" value="ECO:0007669"/>
    <property type="project" value="TreeGrafter"/>
</dbReference>
<dbReference type="Gene3D" id="2.170.130.10">
    <property type="entry name" value="TonB-dependent receptor, plug domain"/>
    <property type="match status" value="1"/>
</dbReference>
<keyword evidence="2 3" id="KW-0812">Transmembrane</keyword>
<dbReference type="PANTHER" id="PTHR30069:SF29">
    <property type="entry name" value="HEMOGLOBIN AND HEMOGLOBIN-HAPTOGLOBIN-BINDING PROTEIN 1-RELATED"/>
    <property type="match status" value="1"/>
</dbReference>
<dbReference type="AlphaFoldDB" id="A0A2H9VN58"/>
<keyword evidence="2" id="KW-0813">Transport</keyword>
<dbReference type="InterPro" id="IPR012910">
    <property type="entry name" value="Plug_dom"/>
</dbReference>
<name>A0A2H9VN58_9SPHI</name>
<keyword evidence="1" id="KW-0732">Signal</keyword>
<comment type="caution">
    <text evidence="5">The sequence shown here is derived from an EMBL/GenBank/DDBJ whole genome shotgun (WGS) entry which is preliminary data.</text>
</comment>
<protein>
    <submittedName>
        <fullName evidence="5">TonB-linked SusC/RagA family outer membrane protein</fullName>
    </submittedName>
</protein>
<dbReference type="NCBIfam" id="TIGR04056">
    <property type="entry name" value="OMP_RagA_SusC"/>
    <property type="match status" value="1"/>
</dbReference>
<keyword evidence="2" id="KW-0998">Cell outer membrane</keyword>
<comment type="subcellular location">
    <subcellularLocation>
        <location evidence="2">Cell outer membrane</location>
        <topology evidence="2">Multi-pass membrane protein</topology>
    </subcellularLocation>
</comment>
<feature type="transmembrane region" description="Helical" evidence="3">
    <location>
        <begin position="21"/>
        <end position="42"/>
    </location>
</feature>
<organism evidence="5 6">
    <name type="scientific">Mucilaginibacter auburnensis</name>
    <dbReference type="NCBI Taxonomy" id="1457233"/>
    <lineage>
        <taxon>Bacteria</taxon>
        <taxon>Pseudomonadati</taxon>
        <taxon>Bacteroidota</taxon>
        <taxon>Sphingobacteriia</taxon>
        <taxon>Sphingobacteriales</taxon>
        <taxon>Sphingobacteriaceae</taxon>
        <taxon>Mucilaginibacter</taxon>
    </lineage>
</organism>
<dbReference type="GO" id="GO:0015344">
    <property type="term" value="F:siderophore uptake transmembrane transporter activity"/>
    <property type="evidence" value="ECO:0007669"/>
    <property type="project" value="TreeGrafter"/>
</dbReference>
<dbReference type="InterPro" id="IPR008969">
    <property type="entry name" value="CarboxyPept-like_regulatory"/>
</dbReference>
<reference evidence="5 6" key="1">
    <citation type="submission" date="2017-11" db="EMBL/GenBank/DDBJ databases">
        <title>Genomic Encyclopedia of Archaeal and Bacterial Type Strains, Phase II (KMG-II): From Individual Species to Whole Genera.</title>
        <authorList>
            <person name="Goeker M."/>
        </authorList>
    </citation>
    <scope>NUCLEOTIDE SEQUENCE [LARGE SCALE GENOMIC DNA]</scope>
    <source>
        <strain evidence="5 6">DSM 28175</strain>
    </source>
</reference>
<dbReference type="EMBL" id="PGFJ01000002">
    <property type="protein sequence ID" value="PJJ79765.1"/>
    <property type="molecule type" value="Genomic_DNA"/>
</dbReference>
<dbReference type="Pfam" id="PF07715">
    <property type="entry name" value="Plug"/>
    <property type="match status" value="1"/>
</dbReference>
<keyword evidence="6" id="KW-1185">Reference proteome</keyword>
<dbReference type="InterPro" id="IPR039426">
    <property type="entry name" value="TonB-dep_rcpt-like"/>
</dbReference>
<dbReference type="Proteomes" id="UP000242687">
    <property type="component" value="Unassembled WGS sequence"/>
</dbReference>
<evidence type="ECO:0000313" key="5">
    <source>
        <dbReference type="EMBL" id="PJJ79765.1"/>
    </source>
</evidence>
<keyword evidence="2 3" id="KW-0472">Membrane</keyword>
<feature type="domain" description="TonB-dependent receptor plug" evidence="4">
    <location>
        <begin position="229"/>
        <end position="330"/>
    </location>
</feature>
<dbReference type="PANTHER" id="PTHR30069">
    <property type="entry name" value="TONB-DEPENDENT OUTER MEMBRANE RECEPTOR"/>
    <property type="match status" value="1"/>
</dbReference>
<sequence>MKISMHSRSVPDKYYLFKRLLIMKLTVILVMVLNLSAFANVFSQTKISVDLKDTDLSTLINTIERNTSYRFVFSNRKTPTDKKVTVKADNQDVTAVLGKVLADLNLDFRELDNHLVVIAPAGKLNEYLAEQQQQRFKVTGLVTDERTGETLIGATVAVKGTTTAVAVDVAGKFTIEAPSANSTLVIKFVGYTDLEVPIGGKSILDIKMSKVTQNLEEVVITGFGLTTKKATLAGAVSQLSGEELSQSRATSASGAMVGKVAGVNFRQSTGRPGANPDIRIRNFGGDPLIIIDGTRRNIDAFNALDFNDVESLNVLKDGSAAIYGFAGQDGVIVVVTKKGKRGQKPTFAFDSYYGTQTYANFNKPGDIKSYVKGIVQTETYGDGRQSVPTRTITREIYDKVMSGAPGYEGFDWYNYIYKSAPQYQAKLSVSGGTENTDYYISGTTLTQGVGLRDFGDGFKRQNIQANFNANISKRVKFGMQMNGYWSKQSNTNVEGNDFDWQAEAPYRNLPILPGSGASPYANPESGPYVNGNPLYPRGTSPSNQAYSYGLVSPELSGVESTTRRNVSITGTLEVDILPGLKGRMLANYSFLSNQFDSRRMAPSLYLLNSTGAIVADGSFVQQRNNEHTFTNTDNSSLQFQLEYKKSIGQHNFQVNVNQESTLNYAPSVRVTGIPPANNIPYIPNTGLTYLTSFEDNISNYSPQQGYQIRLNYDFAGKYIVEAFGRYDGSSNYRPERRWGFFPGGAIAYRISQEDFWKNSPVLSIFDDFKIKASYGILGANFGSPQENYLPGYQFNQGSAVLNGSVITGTQVLNPPSLALTWGRTYSSDVGIDMTLLNNRLNIALDYFNRTQTGLPANRGLTLPDLVGFQPGNENINTDKNRGVDGSISWRDRVGEFSYGLNASFSYGRSIVGFRYNRIFPSDYNRFIGSIPGVTGTQYGVDRLNGGPFQYTVIGQFQSWEQIQNYGIDQDGKGNVTQKPGDFIFRDTNGDGVINSLDQTRETYQINGGLPPLNFGFGFNANYKGFDIRADFTGGSLFTFEQTSSGFSSATGAYMREWLPNRNTSQYLFDNSSYYSDIFDRNSPIIVGKYPLLLQTNPAPNTNFNHGGWQTNITYIRVRNLQLGYTIPYSVLKSVGVTNLRVYLAAQNLYTFSNMPGKIDPELVTGAGGGLPSPRVLTAGVQVKF</sequence>
<comment type="similarity">
    <text evidence="2">Belongs to the TonB-dependent receptor family.</text>
</comment>
<dbReference type="InterPro" id="IPR037066">
    <property type="entry name" value="Plug_dom_sf"/>
</dbReference>
<evidence type="ECO:0000313" key="6">
    <source>
        <dbReference type="Proteomes" id="UP000242687"/>
    </source>
</evidence>
<evidence type="ECO:0000256" key="2">
    <source>
        <dbReference type="PROSITE-ProRule" id="PRU01360"/>
    </source>
</evidence>
<accession>A0A2H9VN58</accession>
<gene>
    <name evidence="5" type="ORF">CLV57_2902</name>
</gene>
<dbReference type="SUPFAM" id="SSF49464">
    <property type="entry name" value="Carboxypeptidase regulatory domain-like"/>
    <property type="match status" value="1"/>
</dbReference>